<sequence length="126" mass="13778">MKQRLKQLFVLFTGLSLMFAGTMSVAHTGLVDSATLMQMEDRAETIADIREILSKEALAEQMERMGVDPAQVSERIAQLTNEELATLQAQLHDLPAGGDLLAVIGLVFVVLLILELVGVIDIFRAI</sequence>
<name>A0ABV4BHU3_9GAMM</name>
<comment type="caution">
    <text evidence="3">The sequence shown here is derived from an EMBL/GenBank/DDBJ whole genome shotgun (WGS) entry which is preliminary data.</text>
</comment>
<dbReference type="Proteomes" id="UP001564408">
    <property type="component" value="Unassembled WGS sequence"/>
</dbReference>
<evidence type="ECO:0000256" key="2">
    <source>
        <dbReference type="SAM" id="SignalP"/>
    </source>
</evidence>
<protein>
    <submittedName>
        <fullName evidence="3">PA2779 family protein</fullName>
    </submittedName>
</protein>
<organism evidence="3 4">
    <name type="scientific">Thioalkalicoccus limnaeus</name>
    <dbReference type="NCBI Taxonomy" id="120681"/>
    <lineage>
        <taxon>Bacteria</taxon>
        <taxon>Pseudomonadati</taxon>
        <taxon>Pseudomonadota</taxon>
        <taxon>Gammaproteobacteria</taxon>
        <taxon>Chromatiales</taxon>
        <taxon>Chromatiaceae</taxon>
        <taxon>Thioalkalicoccus</taxon>
    </lineage>
</organism>
<evidence type="ECO:0000313" key="4">
    <source>
        <dbReference type="Proteomes" id="UP001564408"/>
    </source>
</evidence>
<dbReference type="NCBIfam" id="NF033919">
    <property type="entry name" value="PA2779_fam"/>
    <property type="match status" value="1"/>
</dbReference>
<dbReference type="Pfam" id="PF20332">
    <property type="entry name" value="DUF6627"/>
    <property type="match status" value="1"/>
</dbReference>
<keyword evidence="4" id="KW-1185">Reference proteome</keyword>
<reference evidence="3 4" key="1">
    <citation type="submission" date="2024-05" db="EMBL/GenBank/DDBJ databases">
        <title>Genome Sequence and Characterization of the New Strain Purple Sulfur Bacterium of Genus Thioalkalicoccus.</title>
        <authorList>
            <person name="Bryantseva I.A."/>
            <person name="Kyndt J.A."/>
            <person name="Imhoff J.F."/>
        </authorList>
    </citation>
    <scope>NUCLEOTIDE SEQUENCE [LARGE SCALE GENOMIC DNA]</scope>
    <source>
        <strain evidence="3 4">Um2</strain>
    </source>
</reference>
<feature type="chain" id="PRO_5045139703" evidence="2">
    <location>
        <begin position="29"/>
        <end position="126"/>
    </location>
</feature>
<feature type="transmembrane region" description="Helical" evidence="1">
    <location>
        <begin position="100"/>
        <end position="123"/>
    </location>
</feature>
<dbReference type="RefSeq" id="WP_369668253.1">
    <property type="nucleotide sequence ID" value="NZ_JBDKXB010000030.1"/>
</dbReference>
<evidence type="ECO:0000313" key="3">
    <source>
        <dbReference type="EMBL" id="MEY6433867.1"/>
    </source>
</evidence>
<dbReference type="InterPro" id="IPR046735">
    <property type="entry name" value="PA2779-like"/>
</dbReference>
<keyword evidence="1" id="KW-0472">Membrane</keyword>
<feature type="signal peptide" evidence="2">
    <location>
        <begin position="1"/>
        <end position="28"/>
    </location>
</feature>
<dbReference type="EMBL" id="JBDKXB010000030">
    <property type="protein sequence ID" value="MEY6433867.1"/>
    <property type="molecule type" value="Genomic_DNA"/>
</dbReference>
<evidence type="ECO:0000256" key="1">
    <source>
        <dbReference type="SAM" id="Phobius"/>
    </source>
</evidence>
<keyword evidence="1" id="KW-1133">Transmembrane helix</keyword>
<keyword evidence="1" id="KW-0812">Transmembrane</keyword>
<accession>A0ABV4BHU3</accession>
<proteinExistence type="predicted"/>
<keyword evidence="2" id="KW-0732">Signal</keyword>
<gene>
    <name evidence="3" type="ORF">ABC977_15795</name>
</gene>